<dbReference type="InterPro" id="IPR000415">
    <property type="entry name" value="Nitroreductase-like"/>
</dbReference>
<dbReference type="KEGG" id="ovb:NB640_02235"/>
<proteinExistence type="inferred from homology"/>
<dbReference type="Pfam" id="PF00881">
    <property type="entry name" value="Nitroreductase"/>
    <property type="match status" value="1"/>
</dbReference>
<evidence type="ECO:0000259" key="3">
    <source>
        <dbReference type="Pfam" id="PF00881"/>
    </source>
</evidence>
<dbReference type="GO" id="GO:0016491">
    <property type="term" value="F:oxidoreductase activity"/>
    <property type="evidence" value="ECO:0007669"/>
    <property type="project" value="UniProtKB-KW"/>
</dbReference>
<keyword evidence="2" id="KW-0560">Oxidoreductase</keyword>
<dbReference type="SUPFAM" id="SSF55469">
    <property type="entry name" value="FMN-dependent nitroreductase-like"/>
    <property type="match status" value="1"/>
</dbReference>
<dbReference type="EMBL" id="CP098242">
    <property type="protein sequence ID" value="WAW10498.1"/>
    <property type="molecule type" value="Genomic_DNA"/>
</dbReference>
<gene>
    <name evidence="4" type="ORF">NB640_02235</name>
</gene>
<dbReference type="PANTHER" id="PTHR43673:SF10">
    <property type="entry name" value="NADH DEHYDROGENASE_NAD(P)H NITROREDUCTASE XCC3605-RELATED"/>
    <property type="match status" value="1"/>
</dbReference>
<dbReference type="AlphaFoldDB" id="A0A9E9P3X1"/>
<dbReference type="InterPro" id="IPR029479">
    <property type="entry name" value="Nitroreductase"/>
</dbReference>
<protein>
    <submittedName>
        <fullName evidence="4">Nitroreductase</fullName>
    </submittedName>
</protein>
<dbReference type="RefSeq" id="WP_269309513.1">
    <property type="nucleotide sequence ID" value="NZ_CP098242.1"/>
</dbReference>
<accession>A0A9E9P3X1</accession>
<comment type="similarity">
    <text evidence="1">Belongs to the nitroreductase family.</text>
</comment>
<feature type="domain" description="Nitroreductase" evidence="3">
    <location>
        <begin position="8"/>
        <end position="167"/>
    </location>
</feature>
<dbReference type="Proteomes" id="UP001156215">
    <property type="component" value="Chromosome"/>
</dbReference>
<name>A0A9E9P3X1_9BURK</name>
<evidence type="ECO:0000256" key="2">
    <source>
        <dbReference type="ARBA" id="ARBA00023002"/>
    </source>
</evidence>
<evidence type="ECO:0000313" key="4">
    <source>
        <dbReference type="EMBL" id="WAW10498.1"/>
    </source>
</evidence>
<dbReference type="CDD" id="cd02136">
    <property type="entry name" value="PnbA_NfnB-like"/>
    <property type="match status" value="1"/>
</dbReference>
<dbReference type="Gene3D" id="3.40.109.10">
    <property type="entry name" value="NADH Oxidase"/>
    <property type="match status" value="1"/>
</dbReference>
<reference evidence="4" key="1">
    <citation type="journal article" date="2022" name="Front. Microbiol.">
        <title>New perspectives on an old grouping: The genomic and phenotypic variability of Oxalobacter formigenes and the implications for calcium oxalate stone prevention.</title>
        <authorList>
            <person name="Chmiel J.A."/>
            <person name="Carr C."/>
            <person name="Stuivenberg G.A."/>
            <person name="Venema R."/>
            <person name="Chanyi R.M."/>
            <person name="Al K.F."/>
            <person name="Giguere D."/>
            <person name="Say H."/>
            <person name="Akouris P.P."/>
            <person name="Dominguez Romero S.A."/>
            <person name="Kwong A."/>
            <person name="Tai V."/>
            <person name="Koval S.F."/>
            <person name="Razvi H."/>
            <person name="Bjazevic J."/>
            <person name="Burton J.P."/>
        </authorList>
    </citation>
    <scope>NUCLEOTIDE SEQUENCE</scope>
    <source>
        <strain evidence="4">WoOx3</strain>
    </source>
</reference>
<organism evidence="4 5">
    <name type="scientific">Oxalobacter vibrioformis</name>
    <dbReference type="NCBI Taxonomy" id="933080"/>
    <lineage>
        <taxon>Bacteria</taxon>
        <taxon>Pseudomonadati</taxon>
        <taxon>Pseudomonadota</taxon>
        <taxon>Betaproteobacteria</taxon>
        <taxon>Burkholderiales</taxon>
        <taxon>Oxalobacteraceae</taxon>
        <taxon>Oxalobacter</taxon>
    </lineage>
</organism>
<evidence type="ECO:0000256" key="1">
    <source>
        <dbReference type="ARBA" id="ARBA00007118"/>
    </source>
</evidence>
<evidence type="ECO:0000313" key="5">
    <source>
        <dbReference type="Proteomes" id="UP001156215"/>
    </source>
</evidence>
<sequence>MNQTITSILERRSIRAFKPEPVPEREVNWILEAGLYAATSRNKQPWFFSVVTNKAILDKITRGTLETMRTTNIEQYKIKAQDPGFSPFYHAPTVIFLSGKDDEASAVIDCANAAQNMCVAAYSLGLGSCYVRSFKQAFEDRVLAVELNKALGLPEGYSTIFAVALGYTDEPPPNTPHRNRDVIRYIK</sequence>
<dbReference type="PANTHER" id="PTHR43673">
    <property type="entry name" value="NAD(P)H NITROREDUCTASE YDGI-RELATED"/>
    <property type="match status" value="1"/>
</dbReference>
<keyword evidence="5" id="KW-1185">Reference proteome</keyword>